<evidence type="ECO:0000256" key="7">
    <source>
        <dbReference type="ARBA" id="ARBA00023136"/>
    </source>
</evidence>
<evidence type="ECO:0000256" key="8">
    <source>
        <dbReference type="SAM" id="Phobius"/>
    </source>
</evidence>
<evidence type="ECO:0000313" key="11">
    <source>
        <dbReference type="Proteomes" id="UP000253941"/>
    </source>
</evidence>
<feature type="transmembrane region" description="Helical" evidence="8">
    <location>
        <begin position="358"/>
        <end position="379"/>
    </location>
</feature>
<evidence type="ECO:0000256" key="1">
    <source>
        <dbReference type="ARBA" id="ARBA00004651"/>
    </source>
</evidence>
<dbReference type="InterPro" id="IPR038731">
    <property type="entry name" value="RgtA/B/C-like"/>
</dbReference>
<evidence type="ECO:0000256" key="3">
    <source>
        <dbReference type="ARBA" id="ARBA00022676"/>
    </source>
</evidence>
<dbReference type="Proteomes" id="UP000253941">
    <property type="component" value="Unassembled WGS sequence"/>
</dbReference>
<evidence type="ECO:0000259" key="9">
    <source>
        <dbReference type="Pfam" id="PF13231"/>
    </source>
</evidence>
<keyword evidence="11" id="KW-1185">Reference proteome</keyword>
<keyword evidence="7 8" id="KW-0472">Membrane</keyword>
<sequence>MQDMRSASRLRVCLIVAVLLAAFAGQAVVSMRQKSVTVDELVYITAGYYHLTTGDFRFNMTNPPMMKLIAAAPLLLLKPQLPETTGDLSEFNEIEQWQYARRFHYDNIVDADTLLFASRLPVVLLGVILGFFVFRWSRELYGTRAGLLALLLFAFSPNLLAHTRLATQDLGLTAFLFLGAYAFWKYVERPSLWRLLAAGLLLSAALVTKSSAFFAAPAFLAFCAIVILGRSEHGVWEGCAFVARIDRQRIRTRQFASFAAACLVLAAVIAVSVNAAYLFQGTFQPVTAYLPAEKIQERLATAPGPARLIAGALIDLPLPAPEALVQMVRFQATRVSSGNVLYLAGETSREGWHYHMPLAFLMKTPIPMLLLTVAALWLVLRRRDLRPVEWLFLLVIATFMALFAYLKGVAIGLRYILPLYPFLFVFVSRLARDSTQWTRTTAVALAALLVWYVAGTLRVHPNYLAYFNESVGGPSNGYKYLVDSYLDWGQDLKLLKRYMEKNDIERIRLAYFGSGDARYYGIDYDYLPSIGLAPVGSGDKWWFERGPGSDLPPFEITDEPLAISATLWAGVFYPGYYEPLRAMEPDDQVGHSILIYRGRGGRN</sequence>
<keyword evidence="3" id="KW-0328">Glycosyltransferase</keyword>
<keyword evidence="6 8" id="KW-1133">Transmembrane helix</keyword>
<name>A0A369THA6_9PROT</name>
<accession>A0A369THA6</accession>
<feature type="transmembrane region" description="Helical" evidence="8">
    <location>
        <begin position="213"/>
        <end position="229"/>
    </location>
</feature>
<comment type="subcellular location">
    <subcellularLocation>
        <location evidence="1">Cell membrane</location>
        <topology evidence="1">Multi-pass membrane protein</topology>
    </subcellularLocation>
</comment>
<dbReference type="EMBL" id="QPMH01000006">
    <property type="protein sequence ID" value="RDD62296.1"/>
    <property type="molecule type" value="Genomic_DNA"/>
</dbReference>
<keyword evidence="4 10" id="KW-0808">Transferase</keyword>
<dbReference type="PANTHER" id="PTHR33908:SF11">
    <property type="entry name" value="MEMBRANE PROTEIN"/>
    <property type="match status" value="1"/>
</dbReference>
<evidence type="ECO:0000313" key="10">
    <source>
        <dbReference type="EMBL" id="RDD62296.1"/>
    </source>
</evidence>
<dbReference type="Pfam" id="PF13231">
    <property type="entry name" value="PMT_2"/>
    <property type="match status" value="1"/>
</dbReference>
<dbReference type="GO" id="GO:0016763">
    <property type="term" value="F:pentosyltransferase activity"/>
    <property type="evidence" value="ECO:0007669"/>
    <property type="project" value="TreeGrafter"/>
</dbReference>
<feature type="transmembrane region" description="Helical" evidence="8">
    <location>
        <begin position="166"/>
        <end position="184"/>
    </location>
</feature>
<reference evidence="10 11" key="1">
    <citation type="submission" date="2018-07" db="EMBL/GenBank/DDBJ databases">
        <title>Venubactetium sediminum gen. nov., sp. nov., isolated from a marine solar saltern.</title>
        <authorList>
            <person name="Wang S."/>
        </authorList>
    </citation>
    <scope>NUCLEOTIDE SEQUENCE [LARGE SCALE GENOMIC DNA]</scope>
    <source>
        <strain evidence="10 11">WD2A32</strain>
    </source>
</reference>
<dbReference type="GO" id="GO:0005886">
    <property type="term" value="C:plasma membrane"/>
    <property type="evidence" value="ECO:0007669"/>
    <property type="project" value="UniProtKB-SubCell"/>
</dbReference>
<dbReference type="GO" id="GO:0009103">
    <property type="term" value="P:lipopolysaccharide biosynthetic process"/>
    <property type="evidence" value="ECO:0007669"/>
    <property type="project" value="UniProtKB-ARBA"/>
</dbReference>
<feature type="transmembrane region" description="Helical" evidence="8">
    <location>
        <begin position="437"/>
        <end position="454"/>
    </location>
</feature>
<evidence type="ECO:0000256" key="2">
    <source>
        <dbReference type="ARBA" id="ARBA00022475"/>
    </source>
</evidence>
<evidence type="ECO:0000256" key="6">
    <source>
        <dbReference type="ARBA" id="ARBA00022989"/>
    </source>
</evidence>
<comment type="caution">
    <text evidence="10">The sequence shown here is derived from an EMBL/GenBank/DDBJ whole genome shotgun (WGS) entry which is preliminary data.</text>
</comment>
<gene>
    <name evidence="10" type="ORF">DRB17_08680</name>
</gene>
<dbReference type="AlphaFoldDB" id="A0A369THA6"/>
<protein>
    <submittedName>
        <fullName evidence="10">Phospholipid carrier-dependent glycosyltransferase</fullName>
    </submittedName>
</protein>
<feature type="domain" description="Glycosyltransferase RgtA/B/C/D-like" evidence="9">
    <location>
        <begin position="116"/>
        <end position="226"/>
    </location>
</feature>
<feature type="transmembrane region" description="Helical" evidence="8">
    <location>
        <begin position="114"/>
        <end position="134"/>
    </location>
</feature>
<proteinExistence type="predicted"/>
<dbReference type="PANTHER" id="PTHR33908">
    <property type="entry name" value="MANNOSYLTRANSFERASE YKCB-RELATED"/>
    <property type="match status" value="1"/>
</dbReference>
<organism evidence="10 11">
    <name type="scientific">Ferruginivarius sediminum</name>
    <dbReference type="NCBI Taxonomy" id="2661937"/>
    <lineage>
        <taxon>Bacteria</taxon>
        <taxon>Pseudomonadati</taxon>
        <taxon>Pseudomonadota</taxon>
        <taxon>Alphaproteobacteria</taxon>
        <taxon>Rhodospirillales</taxon>
        <taxon>Rhodospirillaceae</taxon>
        <taxon>Ferruginivarius</taxon>
    </lineage>
</organism>
<feature type="transmembrane region" description="Helical" evidence="8">
    <location>
        <begin position="141"/>
        <end position="160"/>
    </location>
</feature>
<keyword evidence="2" id="KW-1003">Cell membrane</keyword>
<dbReference type="InterPro" id="IPR050297">
    <property type="entry name" value="LipidA_mod_glycosyltrf_83"/>
</dbReference>
<feature type="transmembrane region" description="Helical" evidence="8">
    <location>
        <begin position="255"/>
        <end position="279"/>
    </location>
</feature>
<feature type="transmembrane region" description="Helical" evidence="8">
    <location>
        <begin position="191"/>
        <end position="207"/>
    </location>
</feature>
<feature type="transmembrane region" description="Helical" evidence="8">
    <location>
        <begin position="391"/>
        <end position="417"/>
    </location>
</feature>
<evidence type="ECO:0000256" key="4">
    <source>
        <dbReference type="ARBA" id="ARBA00022679"/>
    </source>
</evidence>
<evidence type="ECO:0000256" key="5">
    <source>
        <dbReference type="ARBA" id="ARBA00022692"/>
    </source>
</evidence>
<keyword evidence="5 8" id="KW-0812">Transmembrane</keyword>